<dbReference type="Proteomes" id="UP000787625">
    <property type="component" value="Unassembled WGS sequence"/>
</dbReference>
<dbReference type="GO" id="GO:0008237">
    <property type="term" value="F:metallopeptidase activity"/>
    <property type="evidence" value="ECO:0007669"/>
    <property type="project" value="UniProtKB-KW"/>
</dbReference>
<reference evidence="3" key="1">
    <citation type="journal article" date="2021" name="PeerJ">
        <title>Extensive microbial diversity within the chicken gut microbiome revealed by metagenomics and culture.</title>
        <authorList>
            <person name="Gilroy R."/>
            <person name="Ravi A."/>
            <person name="Getino M."/>
            <person name="Pursley I."/>
            <person name="Horton D.L."/>
            <person name="Alikhan N.F."/>
            <person name="Baker D."/>
            <person name="Gharbi K."/>
            <person name="Hall N."/>
            <person name="Watson M."/>
            <person name="Adriaenssens E.M."/>
            <person name="Foster-Nyarko E."/>
            <person name="Jarju S."/>
            <person name="Secka A."/>
            <person name="Antonio M."/>
            <person name="Oren A."/>
            <person name="Chaudhuri R.R."/>
            <person name="La Ragione R."/>
            <person name="Hildebrand F."/>
            <person name="Pallen M.J."/>
        </authorList>
    </citation>
    <scope>NUCLEOTIDE SEQUENCE</scope>
    <source>
        <strain evidence="3">MalCec1-1739</strain>
    </source>
</reference>
<dbReference type="InterPro" id="IPR008757">
    <property type="entry name" value="Peptidase_M6-like_domain"/>
</dbReference>
<dbReference type="SMART" id="SM00060">
    <property type="entry name" value="FN3"/>
    <property type="match status" value="1"/>
</dbReference>
<dbReference type="Gene3D" id="2.60.40.10">
    <property type="entry name" value="Immunoglobulins"/>
    <property type="match status" value="1"/>
</dbReference>
<keyword evidence="3" id="KW-0482">Metalloprotease</keyword>
<dbReference type="NCBIfam" id="TIGR03296">
    <property type="entry name" value="M6dom_TIGR03296"/>
    <property type="match status" value="1"/>
</dbReference>
<feature type="signal peptide" evidence="1">
    <location>
        <begin position="1"/>
        <end position="16"/>
    </location>
</feature>
<dbReference type="Pfam" id="PF05547">
    <property type="entry name" value="Peptidase_M6"/>
    <property type="match status" value="1"/>
</dbReference>
<proteinExistence type="predicted"/>
<keyword evidence="3" id="KW-0645">Protease</keyword>
<dbReference type="Gene3D" id="3.40.390.10">
    <property type="entry name" value="Collagenase (Catalytic Domain)"/>
    <property type="match status" value="1"/>
</dbReference>
<feature type="chain" id="PRO_5039609087" evidence="1">
    <location>
        <begin position="17"/>
        <end position="688"/>
    </location>
</feature>
<dbReference type="SUPFAM" id="SSF49265">
    <property type="entry name" value="Fibronectin type III"/>
    <property type="match status" value="1"/>
</dbReference>
<evidence type="ECO:0000256" key="1">
    <source>
        <dbReference type="SAM" id="SignalP"/>
    </source>
</evidence>
<keyword evidence="3" id="KW-0378">Hydrolase</keyword>
<evidence type="ECO:0000259" key="2">
    <source>
        <dbReference type="PROSITE" id="PS50853"/>
    </source>
</evidence>
<accession>A0A9D2UHC3</accession>
<dbReference type="CDD" id="cd00063">
    <property type="entry name" value="FN3"/>
    <property type="match status" value="1"/>
</dbReference>
<dbReference type="SUPFAM" id="SSF55486">
    <property type="entry name" value="Metalloproteases ('zincins'), catalytic domain"/>
    <property type="match status" value="1"/>
</dbReference>
<gene>
    <name evidence="3" type="ORF">IAA93_01915</name>
</gene>
<dbReference type="InterPro" id="IPR036116">
    <property type="entry name" value="FN3_sf"/>
</dbReference>
<dbReference type="Pfam" id="PF00041">
    <property type="entry name" value="fn3"/>
    <property type="match status" value="1"/>
</dbReference>
<evidence type="ECO:0000313" key="3">
    <source>
        <dbReference type="EMBL" id="HJD52472.1"/>
    </source>
</evidence>
<dbReference type="InterPro" id="IPR013783">
    <property type="entry name" value="Ig-like_fold"/>
</dbReference>
<sequence>MTTRFYFSLLVGCVMAASVYGVPARRTPLVVTQPDGTQLTITLMGDEFVHYYVTNDGLPVGIGEDGFYYYLNDDGATLSDIVAKNPDDRSETDQQLLESIDRAAALDGLNRRGMVQRAKRKALPQQRAARAATTEGDIHGLILLVNFSDVKFVTPVEDVEAMMNEEGYSKNGSIGSARDYFIDQSGGKFSPTFDVVGPIDLPMNMAYYGGNDSRGNDLRPEQMVAQACRTASRQFDVDFSRYDNDGDGVLDLVFLIYAGYNEAEGAEPNTIWPHMFYLTATGQNLRIDGCLVDTYACTSELTGDGPLSGQRLAGIGTFVHEFSHTLGLPDFYNTDNPDDFTLDVWSVMDYGNYNADGYVPVGYSAYERAFCGWTSIRDLGVAPQAVTLENVAKSFDACKIVNPDDENEYFIFESRAQEGWDQYLPSSGLMITSVAYDQDAWDSNDLNNGSKKRVYVVAADNIYNGYTLAGDLYPYMDNDAFTASSRPAMQTYSGAVLDRPVTAITKDDETQTVTFDYLGGAANAVPVPVALPAGEVTPTSFVASWEPVATADSYRLTVWMTDGEESDTTVYDNLTVTEMPLEGLVEGANYYYTVAAHQGEYDSVESNVISVHSGSGIASGEMVDVSVYAVDGTIIVTGAGDAVAAVYDLAGVRVASSQVVGGMARLVPGAPGIYVVRVGETVRKVVVD</sequence>
<feature type="domain" description="Fibronectin type-III" evidence="2">
    <location>
        <begin position="527"/>
        <end position="616"/>
    </location>
</feature>
<dbReference type="PROSITE" id="PS50853">
    <property type="entry name" value="FN3"/>
    <property type="match status" value="1"/>
</dbReference>
<dbReference type="InterPro" id="IPR024079">
    <property type="entry name" value="MetalloPept_cat_dom_sf"/>
</dbReference>
<dbReference type="InterPro" id="IPR003961">
    <property type="entry name" value="FN3_dom"/>
</dbReference>
<dbReference type="PANTHER" id="PTHR41775:SF1">
    <property type="entry name" value="PEPTIDASE M6-LIKE DOMAIN-CONTAINING PROTEIN"/>
    <property type="match status" value="1"/>
</dbReference>
<dbReference type="EMBL" id="DWUP01000037">
    <property type="protein sequence ID" value="HJD52472.1"/>
    <property type="molecule type" value="Genomic_DNA"/>
</dbReference>
<dbReference type="GO" id="GO:0006508">
    <property type="term" value="P:proteolysis"/>
    <property type="evidence" value="ECO:0007669"/>
    <property type="project" value="InterPro"/>
</dbReference>
<evidence type="ECO:0000313" key="4">
    <source>
        <dbReference type="Proteomes" id="UP000787625"/>
    </source>
</evidence>
<protein>
    <submittedName>
        <fullName evidence="3">M6 family metalloprotease domain-containing protein</fullName>
    </submittedName>
</protein>
<name>A0A9D2UHC3_9BACT</name>
<reference evidence="3" key="2">
    <citation type="submission" date="2021-04" db="EMBL/GenBank/DDBJ databases">
        <authorList>
            <person name="Gilroy R."/>
        </authorList>
    </citation>
    <scope>NUCLEOTIDE SEQUENCE</scope>
    <source>
        <strain evidence="3">MalCec1-1739</strain>
    </source>
</reference>
<dbReference type="AlphaFoldDB" id="A0A9D2UHC3"/>
<keyword evidence="1" id="KW-0732">Signal</keyword>
<comment type="caution">
    <text evidence="3">The sequence shown here is derived from an EMBL/GenBank/DDBJ whole genome shotgun (WGS) entry which is preliminary data.</text>
</comment>
<dbReference type="PANTHER" id="PTHR41775">
    <property type="entry name" value="SECRETED PROTEIN-RELATED"/>
    <property type="match status" value="1"/>
</dbReference>
<organism evidence="3 4">
    <name type="scientific">Candidatus Avibacteroides avistercoris</name>
    <dbReference type="NCBI Taxonomy" id="2840690"/>
    <lineage>
        <taxon>Bacteria</taxon>
        <taxon>Pseudomonadati</taxon>
        <taxon>Bacteroidota</taxon>
        <taxon>Bacteroidia</taxon>
        <taxon>Bacteroidales</taxon>
        <taxon>Bacteroidaceae</taxon>
        <taxon>Bacteroidaceae incertae sedis</taxon>
        <taxon>Candidatus Avibacteroides</taxon>
    </lineage>
</organism>